<dbReference type="InterPro" id="IPR004625">
    <property type="entry name" value="PyrdxlKinase"/>
</dbReference>
<evidence type="ECO:0000256" key="1">
    <source>
        <dbReference type="ARBA" id="ARBA00008805"/>
    </source>
</evidence>
<dbReference type="Gene3D" id="3.40.1190.20">
    <property type="match status" value="1"/>
</dbReference>
<dbReference type="Proteomes" id="UP000748025">
    <property type="component" value="Unassembled WGS sequence"/>
</dbReference>
<evidence type="ECO:0000313" key="10">
    <source>
        <dbReference type="Proteomes" id="UP000748025"/>
    </source>
</evidence>
<dbReference type="Pfam" id="PF08543">
    <property type="entry name" value="Phos_pyr_kin"/>
    <property type="match status" value="1"/>
</dbReference>
<comment type="similarity">
    <text evidence="1">Belongs to the pyridoxine kinase family.</text>
</comment>
<evidence type="ECO:0000313" key="9">
    <source>
        <dbReference type="EMBL" id="KAG5987543.1"/>
    </source>
</evidence>
<keyword evidence="4" id="KW-0547">Nucleotide-binding</keyword>
<feature type="compositionally biased region" description="Basic and acidic residues" evidence="7">
    <location>
        <begin position="311"/>
        <end position="322"/>
    </location>
</feature>
<keyword evidence="10" id="KW-1185">Reference proteome</keyword>
<protein>
    <recommendedName>
        <fullName evidence="2">pyridoxal kinase</fullName>
        <ecNumber evidence="2">2.7.1.35</ecNumber>
    </recommendedName>
</protein>
<accession>A0A9P7N2K8</accession>
<dbReference type="AlphaFoldDB" id="A0A9P7N2K8"/>
<keyword evidence="5" id="KW-0418">Kinase</keyword>
<dbReference type="SUPFAM" id="SSF53613">
    <property type="entry name" value="Ribokinase-like"/>
    <property type="match status" value="1"/>
</dbReference>
<keyword evidence="3" id="KW-0808">Transferase</keyword>
<proteinExistence type="inferred from homology"/>
<feature type="region of interest" description="Disordered" evidence="7">
    <location>
        <begin position="297"/>
        <end position="322"/>
    </location>
</feature>
<dbReference type="PANTHER" id="PTHR10534:SF2">
    <property type="entry name" value="PYRIDOXAL KINASE"/>
    <property type="match status" value="1"/>
</dbReference>
<evidence type="ECO:0000259" key="8">
    <source>
        <dbReference type="Pfam" id="PF08543"/>
    </source>
</evidence>
<dbReference type="EC" id="2.7.1.35" evidence="2"/>
<reference evidence="9" key="1">
    <citation type="journal article" date="2020" name="bioRxiv">
        <title>Whole genome comparisons of ergot fungi reveals the divergence and evolution of species within the genus Claviceps are the result of varying mechanisms driving genome evolution and host range expansion.</title>
        <authorList>
            <person name="Wyka S.A."/>
            <person name="Mondo S.J."/>
            <person name="Liu M."/>
            <person name="Dettman J."/>
            <person name="Nalam V."/>
            <person name="Broders K.D."/>
        </authorList>
    </citation>
    <scope>NUCLEOTIDE SEQUENCE</scope>
    <source>
        <strain evidence="9">CCC 602</strain>
    </source>
</reference>
<organism evidence="9 10">
    <name type="scientific">Claviceps pusilla</name>
    <dbReference type="NCBI Taxonomy" id="123648"/>
    <lineage>
        <taxon>Eukaryota</taxon>
        <taxon>Fungi</taxon>
        <taxon>Dikarya</taxon>
        <taxon>Ascomycota</taxon>
        <taxon>Pezizomycotina</taxon>
        <taxon>Sordariomycetes</taxon>
        <taxon>Hypocreomycetidae</taxon>
        <taxon>Hypocreales</taxon>
        <taxon>Clavicipitaceae</taxon>
        <taxon>Claviceps</taxon>
    </lineage>
</organism>
<dbReference type="GO" id="GO:0005829">
    <property type="term" value="C:cytosol"/>
    <property type="evidence" value="ECO:0007669"/>
    <property type="project" value="TreeGrafter"/>
</dbReference>
<evidence type="ECO:0000256" key="4">
    <source>
        <dbReference type="ARBA" id="ARBA00022741"/>
    </source>
</evidence>
<dbReference type="InterPro" id="IPR029056">
    <property type="entry name" value="Ribokinase-like"/>
</dbReference>
<gene>
    <name evidence="9" type="ORF">E4U43_005025</name>
</gene>
<evidence type="ECO:0000256" key="2">
    <source>
        <dbReference type="ARBA" id="ARBA00012104"/>
    </source>
</evidence>
<keyword evidence="6" id="KW-0067">ATP-binding</keyword>
<evidence type="ECO:0000256" key="5">
    <source>
        <dbReference type="ARBA" id="ARBA00022777"/>
    </source>
</evidence>
<name>A0A9P7N2K8_9HYPO</name>
<comment type="caution">
    <text evidence="9">The sequence shown here is derived from an EMBL/GenBank/DDBJ whole genome shotgun (WGS) entry which is preliminary data.</text>
</comment>
<evidence type="ECO:0000256" key="3">
    <source>
        <dbReference type="ARBA" id="ARBA00022679"/>
    </source>
</evidence>
<dbReference type="EMBL" id="SRPW01003273">
    <property type="protein sequence ID" value="KAG5987543.1"/>
    <property type="molecule type" value="Genomic_DNA"/>
</dbReference>
<evidence type="ECO:0000256" key="7">
    <source>
        <dbReference type="SAM" id="MobiDB-lite"/>
    </source>
</evidence>
<dbReference type="GO" id="GO:0008478">
    <property type="term" value="F:pyridoxal kinase activity"/>
    <property type="evidence" value="ECO:0007669"/>
    <property type="project" value="UniProtKB-EC"/>
</dbReference>
<dbReference type="GO" id="GO:0009443">
    <property type="term" value="P:pyridoxal 5'-phosphate salvage"/>
    <property type="evidence" value="ECO:0007669"/>
    <property type="project" value="InterPro"/>
</dbReference>
<dbReference type="NCBIfam" id="TIGR00687">
    <property type="entry name" value="pyridox_kin"/>
    <property type="match status" value="1"/>
</dbReference>
<dbReference type="GO" id="GO:0005524">
    <property type="term" value="F:ATP binding"/>
    <property type="evidence" value="ECO:0007669"/>
    <property type="project" value="UniProtKB-KW"/>
</dbReference>
<dbReference type="InterPro" id="IPR013749">
    <property type="entry name" value="PM/HMP-P_kinase-1"/>
</dbReference>
<dbReference type="CDD" id="cd01173">
    <property type="entry name" value="pyridoxal_pyridoxamine_kinase"/>
    <property type="match status" value="1"/>
</dbReference>
<dbReference type="PANTHER" id="PTHR10534">
    <property type="entry name" value="PYRIDOXAL KINASE"/>
    <property type="match status" value="1"/>
</dbReference>
<evidence type="ECO:0000256" key="6">
    <source>
        <dbReference type="ARBA" id="ARBA00022840"/>
    </source>
</evidence>
<sequence length="351" mass="38093">MPPAQQTTRVLAVASHVVSGYVGNKIAMFALQSLGFDVAALNTVQFSNHTGYGQWTGTKASAQEITDLYNGLRQSYLHDFDMMLSGYIPGPEAVVAVGNIAKELKERNRASPGRFFWVLDPVMGDNGRIYVAEEVVPAYKGLVGYADLILPNQFEAELLSEVKILDMESLKSAIQALHDKYHTPHIIITSVNFSPPGPGQSTRELSVVGSSMTSAGQARLFQITFPSIDCYFCGTGDMFGALVTARMRQAVGHVPGLMDQPSWLSDDAVPAVELPLARATEMVLASMHEVLVKTKDGMPGTVERTTSGLTEEERADGKGEQQIRSKAAELRLVENLESLRSPSVKFDAQAI</sequence>
<feature type="domain" description="Pyridoxamine kinase/Phosphomethylpyrimidine kinase" evidence="8">
    <location>
        <begin position="116"/>
        <end position="249"/>
    </location>
</feature>
<dbReference type="OrthoDB" id="2104723at2759"/>